<keyword evidence="3" id="KW-1185">Reference proteome</keyword>
<dbReference type="AlphaFoldDB" id="A0AAQ3MB76"/>
<feature type="compositionally biased region" description="Basic and acidic residues" evidence="1">
    <location>
        <begin position="285"/>
        <end position="296"/>
    </location>
</feature>
<evidence type="ECO:0000313" key="3">
    <source>
        <dbReference type="Proteomes" id="UP001303373"/>
    </source>
</evidence>
<feature type="compositionally biased region" description="Low complexity" evidence="1">
    <location>
        <begin position="14"/>
        <end position="26"/>
    </location>
</feature>
<sequence>MSQSSSQSRKRRSTSGTSMSSATGKAKSTTPYSGEFEQKMIDNGVYPDVNRTTNENRPPKPKNVKEIREILSRPRPSLSPSTSSKGAFEDFQDSNRRAKSESKAMANVIPVIAGSKDQQYDSAGDVAFFRLGKSASGKPDVAQRQAMCDGAVGARGMLQLQNYGNPMPVYDGNAYTLAATYSDGQLKMYATHPRPSAGGAGGAEYYTSQLRAYAMTDTPDSFRQGAAAYRNAREWTQQQRDRFIANANGVAQRMWTDTRTGSRTESNSNVSFVIVIESSESDTSADEHAPEYDSNAKRLRRRTHSH</sequence>
<reference evidence="2 3" key="1">
    <citation type="submission" date="2023-11" db="EMBL/GenBank/DDBJ databases">
        <title>An acidophilic fungus is an integral part of prey digestion in a carnivorous sundew plant.</title>
        <authorList>
            <person name="Tsai I.J."/>
        </authorList>
    </citation>
    <scope>NUCLEOTIDE SEQUENCE [LARGE SCALE GENOMIC DNA]</scope>
    <source>
        <strain evidence="2">169a</strain>
    </source>
</reference>
<dbReference type="EMBL" id="CP138591">
    <property type="protein sequence ID" value="WPH04372.1"/>
    <property type="molecule type" value="Genomic_DNA"/>
</dbReference>
<feature type="compositionally biased region" description="Basic and acidic residues" evidence="1">
    <location>
        <begin position="63"/>
        <end position="72"/>
    </location>
</feature>
<accession>A0AAQ3MB76</accession>
<gene>
    <name evidence="2" type="ORF">R9X50_00726200</name>
</gene>
<organism evidence="2 3">
    <name type="scientific">Acrodontium crateriforme</name>
    <dbReference type="NCBI Taxonomy" id="150365"/>
    <lineage>
        <taxon>Eukaryota</taxon>
        <taxon>Fungi</taxon>
        <taxon>Dikarya</taxon>
        <taxon>Ascomycota</taxon>
        <taxon>Pezizomycotina</taxon>
        <taxon>Dothideomycetes</taxon>
        <taxon>Dothideomycetidae</taxon>
        <taxon>Mycosphaerellales</taxon>
        <taxon>Teratosphaeriaceae</taxon>
        <taxon>Acrodontium</taxon>
    </lineage>
</organism>
<name>A0AAQ3MB76_9PEZI</name>
<evidence type="ECO:0000313" key="2">
    <source>
        <dbReference type="EMBL" id="WPH04372.1"/>
    </source>
</evidence>
<evidence type="ECO:0000256" key="1">
    <source>
        <dbReference type="SAM" id="MobiDB-lite"/>
    </source>
</evidence>
<protein>
    <submittedName>
        <fullName evidence="2">Uncharacterized protein</fullName>
    </submittedName>
</protein>
<feature type="compositionally biased region" description="Low complexity" evidence="1">
    <location>
        <begin position="73"/>
        <end position="84"/>
    </location>
</feature>
<proteinExistence type="predicted"/>
<feature type="region of interest" description="Disordered" evidence="1">
    <location>
        <begin position="1"/>
        <end position="99"/>
    </location>
</feature>
<dbReference type="Proteomes" id="UP001303373">
    <property type="component" value="Chromosome 12"/>
</dbReference>
<feature type="region of interest" description="Disordered" evidence="1">
    <location>
        <begin position="278"/>
        <end position="306"/>
    </location>
</feature>
<feature type="compositionally biased region" description="Basic residues" evidence="1">
    <location>
        <begin position="297"/>
        <end position="306"/>
    </location>
</feature>